<evidence type="ECO:0000313" key="3">
    <source>
        <dbReference type="Proteomes" id="UP000285060"/>
    </source>
</evidence>
<reference evidence="2 3" key="1">
    <citation type="submission" date="2018-08" db="EMBL/GenBank/DDBJ databases">
        <title>Aphanomyces genome sequencing and annotation.</title>
        <authorList>
            <person name="Minardi D."/>
            <person name="Oidtmann B."/>
            <person name="Van Der Giezen M."/>
            <person name="Studholme D.J."/>
        </authorList>
    </citation>
    <scope>NUCLEOTIDE SEQUENCE [LARGE SCALE GENOMIC DNA]</scope>
    <source>
        <strain evidence="2 3">NJM0002</strain>
    </source>
</reference>
<feature type="transmembrane region" description="Helical" evidence="1">
    <location>
        <begin position="222"/>
        <end position="245"/>
    </location>
</feature>
<keyword evidence="1" id="KW-0472">Membrane</keyword>
<sequence length="563" mass="62833">MIGMFAIVATVFIGAVQVLLHWLVCKLARRPHYVQLTHKLTQDVAAVGLVYLLVKLVVAVNTEPSTQYILRDAFDMADLLLFVASVSILTQAVVVILVLHTTTTEMDGLGILWSFEVVDEIQAAKSRRSWCFMRSWYAARVKLKLVGAYFRHVYELPPLFGYSKYVRIVQEHMTSQLFDVGAGASVVLLVYFHAFFAVTGELDGPFALASSRGIDMRFFQRWNVFLCFSYLILMCAVALYALLAWSYGRLVHHAKLHALTPSSSCPPSANTTIWDAIASLATKECTMAQMGPAEALARMQHAGERLEDHIRSSARWRLWSWPKSTTTRCATAFQTEIDHVVLPIPHYRVCSAILHVLLHLNGLSYAFFASAVLPTLVPSTTCEVFVMTLAALAPLMIVSVMLAPQLIRTLALVHATWRVDSTMLSRVIADVVHVEQVKSAIVADVAAHCQLHRQSPHDMRLALVPPCHTNHSDGANGGDHNDQCYVEIDAFRRVLNQFGHRMPWYNMDPFIRAMDIRTRGTSVCLADVLAIFDTQWHPTAIKVDAVEPTTTNKRLTAAASTIY</sequence>
<keyword evidence="3" id="KW-1185">Reference proteome</keyword>
<protein>
    <submittedName>
        <fullName evidence="2">Uncharacterized protein</fullName>
    </submittedName>
</protein>
<dbReference type="EMBL" id="QUSY01002408">
    <property type="protein sequence ID" value="RHY21329.1"/>
    <property type="molecule type" value="Genomic_DNA"/>
</dbReference>
<evidence type="ECO:0000313" key="2">
    <source>
        <dbReference type="EMBL" id="RHY21329.1"/>
    </source>
</evidence>
<keyword evidence="1" id="KW-1133">Transmembrane helix</keyword>
<dbReference type="VEuPathDB" id="FungiDB:H310_03896"/>
<evidence type="ECO:0000256" key="1">
    <source>
        <dbReference type="SAM" id="Phobius"/>
    </source>
</evidence>
<dbReference type="Proteomes" id="UP000285060">
    <property type="component" value="Unassembled WGS sequence"/>
</dbReference>
<feature type="transmembrane region" description="Helical" evidence="1">
    <location>
        <begin position="177"/>
        <end position="198"/>
    </location>
</feature>
<feature type="transmembrane region" description="Helical" evidence="1">
    <location>
        <begin position="384"/>
        <end position="403"/>
    </location>
</feature>
<comment type="caution">
    <text evidence="2">The sequence shown here is derived from an EMBL/GenBank/DDBJ whole genome shotgun (WGS) entry which is preliminary data.</text>
</comment>
<feature type="transmembrane region" description="Helical" evidence="1">
    <location>
        <begin position="352"/>
        <end position="372"/>
    </location>
</feature>
<accession>A0A418AHM8</accession>
<organism evidence="2 3">
    <name type="scientific">Aphanomyces invadans</name>
    <dbReference type="NCBI Taxonomy" id="157072"/>
    <lineage>
        <taxon>Eukaryota</taxon>
        <taxon>Sar</taxon>
        <taxon>Stramenopiles</taxon>
        <taxon>Oomycota</taxon>
        <taxon>Saprolegniomycetes</taxon>
        <taxon>Saprolegniales</taxon>
        <taxon>Verrucalvaceae</taxon>
        <taxon>Aphanomyces</taxon>
    </lineage>
</organism>
<proteinExistence type="predicted"/>
<feature type="transmembrane region" description="Helical" evidence="1">
    <location>
        <begin position="79"/>
        <end position="99"/>
    </location>
</feature>
<dbReference type="AlphaFoldDB" id="A0A418AHM8"/>
<gene>
    <name evidence="2" type="ORF">DYB32_009843</name>
</gene>
<feature type="transmembrane region" description="Helical" evidence="1">
    <location>
        <begin position="6"/>
        <end position="28"/>
    </location>
</feature>
<name>A0A418AHM8_9STRA</name>
<keyword evidence="1" id="KW-0812">Transmembrane</keyword>
<feature type="transmembrane region" description="Helical" evidence="1">
    <location>
        <begin position="40"/>
        <end position="59"/>
    </location>
</feature>